<evidence type="ECO:0000256" key="14">
    <source>
        <dbReference type="ARBA" id="ARBA00023053"/>
    </source>
</evidence>
<dbReference type="FunFam" id="3.20.20.140:FF:000047">
    <property type="entry name" value="PHP domain-containing protein"/>
    <property type="match status" value="1"/>
</dbReference>
<evidence type="ECO:0000256" key="15">
    <source>
        <dbReference type="ARBA" id="ARBA00023204"/>
    </source>
</evidence>
<dbReference type="EMBL" id="MHJJ01000007">
    <property type="protein sequence ID" value="OGY65761.1"/>
    <property type="molecule type" value="Genomic_DNA"/>
</dbReference>
<dbReference type="Pfam" id="PF14716">
    <property type="entry name" value="HHH_8"/>
    <property type="match status" value="1"/>
</dbReference>
<feature type="domain" description="DNA-directed DNA polymerase X" evidence="24">
    <location>
        <begin position="1"/>
        <end position="324"/>
    </location>
</feature>
<dbReference type="Gene3D" id="1.10.150.20">
    <property type="entry name" value="5' to 3' exonuclease, C-terminal subdomain"/>
    <property type="match status" value="1"/>
</dbReference>
<evidence type="ECO:0000256" key="13">
    <source>
        <dbReference type="ARBA" id="ARBA00022932"/>
    </source>
</evidence>
<evidence type="ECO:0000256" key="10">
    <source>
        <dbReference type="ARBA" id="ARBA00022705"/>
    </source>
</evidence>
<accession>A0A1G1ZMI1</accession>
<evidence type="ECO:0000256" key="21">
    <source>
        <dbReference type="ARBA" id="ARBA00049244"/>
    </source>
</evidence>
<dbReference type="Gene3D" id="3.30.210.10">
    <property type="entry name" value="DNA polymerase, thumb domain"/>
    <property type="match status" value="1"/>
</dbReference>
<dbReference type="InterPro" id="IPR002008">
    <property type="entry name" value="DNA_pol_X_beta-like"/>
</dbReference>
<dbReference type="InterPro" id="IPR016195">
    <property type="entry name" value="Pol/histidinol_Pase-like"/>
</dbReference>
<proteinExistence type="predicted"/>
<name>A0A1G1ZMI1_9BACT</name>
<dbReference type="GO" id="GO:0003677">
    <property type="term" value="F:DNA binding"/>
    <property type="evidence" value="ECO:0007669"/>
    <property type="project" value="InterPro"/>
</dbReference>
<keyword evidence="14" id="KW-0915">Sodium</keyword>
<dbReference type="PANTHER" id="PTHR36928:SF1">
    <property type="entry name" value="PHOSPHATASE YCDX-RELATED"/>
    <property type="match status" value="1"/>
</dbReference>
<organism evidence="25 26">
    <name type="scientific">Candidatus Harrisonbacteria bacterium RIFCSPLOWO2_01_FULL_44_18</name>
    <dbReference type="NCBI Taxonomy" id="1798407"/>
    <lineage>
        <taxon>Bacteria</taxon>
        <taxon>Candidatus Harrisoniibacteriota</taxon>
    </lineage>
</organism>
<evidence type="ECO:0000256" key="19">
    <source>
        <dbReference type="ARBA" id="ARBA00044678"/>
    </source>
</evidence>
<evidence type="ECO:0000256" key="12">
    <source>
        <dbReference type="ARBA" id="ARBA00022843"/>
    </source>
</evidence>
<dbReference type="GO" id="GO:0008270">
    <property type="term" value="F:zinc ion binding"/>
    <property type="evidence" value="ECO:0007669"/>
    <property type="project" value="TreeGrafter"/>
</dbReference>
<keyword evidence="11" id="KW-0227">DNA damage</keyword>
<dbReference type="GO" id="GO:0042578">
    <property type="term" value="F:phosphoric ester hydrolase activity"/>
    <property type="evidence" value="ECO:0007669"/>
    <property type="project" value="TreeGrafter"/>
</dbReference>
<dbReference type="InterPro" id="IPR003583">
    <property type="entry name" value="Hlx-hairpin-Hlx_DNA-bd_motif"/>
</dbReference>
<comment type="catalytic activity">
    <reaction evidence="18">
        <text>2'-deoxyribonucleotide-(2'-deoxyribose 5'-phosphate)-2'-deoxyribonucleotide-DNA = a 3'-end 2'-deoxyribonucleotide-(2,3-dehydro-2,3-deoxyribose 5'-phosphate)-DNA + a 5'-end 5'-phospho-2'-deoxyribonucleoside-DNA + H(+)</text>
        <dbReference type="Rhea" id="RHEA:66592"/>
        <dbReference type="Rhea" id="RHEA-COMP:13180"/>
        <dbReference type="Rhea" id="RHEA-COMP:16897"/>
        <dbReference type="Rhea" id="RHEA-COMP:17067"/>
        <dbReference type="ChEBI" id="CHEBI:15378"/>
        <dbReference type="ChEBI" id="CHEBI:136412"/>
        <dbReference type="ChEBI" id="CHEBI:157695"/>
        <dbReference type="ChEBI" id="CHEBI:167181"/>
        <dbReference type="EC" id="4.2.99.18"/>
    </reaction>
</comment>
<reference evidence="25 26" key="1">
    <citation type="journal article" date="2016" name="Nat. Commun.">
        <title>Thousands of microbial genomes shed light on interconnected biogeochemical processes in an aquifer system.</title>
        <authorList>
            <person name="Anantharaman K."/>
            <person name="Brown C.T."/>
            <person name="Hug L.A."/>
            <person name="Sharon I."/>
            <person name="Castelle C.J."/>
            <person name="Probst A.J."/>
            <person name="Thomas B.C."/>
            <person name="Singh A."/>
            <person name="Wilkins M.J."/>
            <person name="Karaoz U."/>
            <person name="Brodie E.L."/>
            <person name="Williams K.H."/>
            <person name="Hubbard S.S."/>
            <person name="Banfield J.F."/>
        </authorList>
    </citation>
    <scope>NUCLEOTIDE SEQUENCE [LARGE SCALE GENOMIC DNA]</scope>
</reference>
<evidence type="ECO:0000256" key="11">
    <source>
        <dbReference type="ARBA" id="ARBA00022763"/>
    </source>
</evidence>
<dbReference type="EC" id="2.7.7.7" evidence="3"/>
<dbReference type="Gene3D" id="3.20.20.140">
    <property type="entry name" value="Metal-dependent hydrolases"/>
    <property type="match status" value="1"/>
</dbReference>
<dbReference type="InterPro" id="IPR003141">
    <property type="entry name" value="Pol/His_phosphatase_N"/>
</dbReference>
<dbReference type="STRING" id="1798407.A3A16_03625"/>
<dbReference type="InterPro" id="IPR010996">
    <property type="entry name" value="HHH_MUS81"/>
</dbReference>
<evidence type="ECO:0000256" key="7">
    <source>
        <dbReference type="ARBA" id="ARBA00022634"/>
    </source>
</evidence>
<dbReference type="Pfam" id="PF14791">
    <property type="entry name" value="DNA_pol_B_thumb"/>
    <property type="match status" value="1"/>
</dbReference>
<dbReference type="AlphaFoldDB" id="A0A1G1ZMI1"/>
<dbReference type="InterPro" id="IPR022312">
    <property type="entry name" value="DNA_pol_X"/>
</dbReference>
<dbReference type="GO" id="GO:0003887">
    <property type="term" value="F:DNA-directed DNA polymerase activity"/>
    <property type="evidence" value="ECO:0007669"/>
    <property type="project" value="UniProtKB-KW"/>
</dbReference>
<dbReference type="InterPro" id="IPR037160">
    <property type="entry name" value="DNA_Pol_thumb_sf"/>
</dbReference>
<dbReference type="InterPro" id="IPR002054">
    <property type="entry name" value="DNA-dir_DNA_pol_X"/>
</dbReference>
<comment type="caution">
    <text evidence="25">The sequence shown here is derived from an EMBL/GenBank/DDBJ whole genome shotgun (WGS) entry which is preliminary data.</text>
</comment>
<evidence type="ECO:0000256" key="17">
    <source>
        <dbReference type="ARBA" id="ARBA00035726"/>
    </source>
</evidence>
<dbReference type="PANTHER" id="PTHR36928">
    <property type="entry name" value="PHOSPHATASE YCDX-RELATED"/>
    <property type="match status" value="1"/>
</dbReference>
<dbReference type="InterPro" id="IPR047967">
    <property type="entry name" value="PolX_PHP"/>
</dbReference>
<dbReference type="Gene3D" id="3.30.460.10">
    <property type="entry name" value="Beta Polymerase, domain 2"/>
    <property type="match status" value="1"/>
</dbReference>
<dbReference type="PIRSF" id="PIRSF005047">
    <property type="entry name" value="UCP005047_YshC"/>
    <property type="match status" value="1"/>
</dbReference>
<evidence type="ECO:0000256" key="9">
    <source>
        <dbReference type="ARBA" id="ARBA00022695"/>
    </source>
</evidence>
<dbReference type="PRINTS" id="PR00869">
    <property type="entry name" value="DNAPOLX"/>
</dbReference>
<keyword evidence="15" id="KW-0234">DNA repair</keyword>
<dbReference type="EC" id="4.2.99.18" evidence="4"/>
<dbReference type="Pfam" id="PF14520">
    <property type="entry name" value="HHH_5"/>
    <property type="match status" value="1"/>
</dbReference>
<dbReference type="SMART" id="SM00483">
    <property type="entry name" value="POLXc"/>
    <property type="match status" value="1"/>
</dbReference>
<dbReference type="SMART" id="SM00278">
    <property type="entry name" value="HhH1"/>
    <property type="match status" value="3"/>
</dbReference>
<feature type="domain" description="Helix-hairpin-helix DNA-binding motif class 1" evidence="22">
    <location>
        <begin position="53"/>
        <end position="72"/>
    </location>
</feature>
<dbReference type="InterPro" id="IPR043519">
    <property type="entry name" value="NT_sf"/>
</dbReference>
<dbReference type="CDD" id="cd07436">
    <property type="entry name" value="PHP_PolX"/>
    <property type="match status" value="1"/>
</dbReference>
<dbReference type="InterPro" id="IPR027421">
    <property type="entry name" value="DNA_pol_lamdba_lyase_dom_sf"/>
</dbReference>
<keyword evidence="7" id="KW-0237">DNA synthesis</keyword>
<keyword evidence="13" id="KW-0239">DNA-directed DNA polymerase</keyword>
<evidence type="ECO:0000256" key="4">
    <source>
        <dbReference type="ARBA" id="ARBA00012720"/>
    </source>
</evidence>
<evidence type="ECO:0000259" key="22">
    <source>
        <dbReference type="SMART" id="SM00278"/>
    </source>
</evidence>
<comment type="catalytic activity">
    <reaction evidence="19">
        <text>a 5'-end 2'-deoxyribose-2'-deoxyribonucleotide-DNA = (2E,4S)-4-hydroxypenten-2-al-5-phosphate + a 5'-end 5'-phospho-2'-deoxyribonucleoside-DNA + H(+)</text>
        <dbReference type="Rhea" id="RHEA:76255"/>
        <dbReference type="Rhea" id="RHEA-COMP:13180"/>
        <dbReference type="Rhea" id="RHEA-COMP:18657"/>
        <dbReference type="ChEBI" id="CHEBI:15378"/>
        <dbReference type="ChEBI" id="CHEBI:136412"/>
        <dbReference type="ChEBI" id="CHEBI:195194"/>
        <dbReference type="ChEBI" id="CHEBI:195195"/>
    </reaction>
</comment>
<dbReference type="PRINTS" id="PR00870">
    <property type="entry name" value="DNAPOLXBETA"/>
</dbReference>
<comment type="subcellular location">
    <subcellularLocation>
        <location evidence="2">Cytoplasm</location>
    </subcellularLocation>
</comment>
<feature type="domain" description="Helix-hairpin-helix DNA-binding motif class 1" evidence="22">
    <location>
        <begin position="128"/>
        <end position="147"/>
    </location>
</feature>
<evidence type="ECO:0000259" key="24">
    <source>
        <dbReference type="SMART" id="SM00483"/>
    </source>
</evidence>
<gene>
    <name evidence="25" type="ORF">A3A16_03625</name>
</gene>
<keyword evidence="10" id="KW-0235">DNA replication</keyword>
<protein>
    <recommendedName>
        <fullName evidence="5">DNA polymerase beta</fullName>
        <ecNumber evidence="3">2.7.7.7</ecNumber>
        <ecNumber evidence="4">4.2.99.18</ecNumber>
    </recommendedName>
    <alternativeName>
        <fullName evidence="16">5'-deoxyribose-phosphate lyase</fullName>
    </alternativeName>
    <alternativeName>
        <fullName evidence="17">AP lyase</fullName>
    </alternativeName>
</protein>
<evidence type="ECO:0000256" key="6">
    <source>
        <dbReference type="ARBA" id="ARBA00022481"/>
    </source>
</evidence>
<feature type="domain" description="Helix-hairpin-helix DNA-binding motif class 1" evidence="22">
    <location>
        <begin position="93"/>
        <end position="112"/>
    </location>
</feature>
<dbReference type="Proteomes" id="UP000177942">
    <property type="component" value="Unassembled WGS sequence"/>
</dbReference>
<dbReference type="InterPro" id="IPR029398">
    <property type="entry name" value="PolB_thumb"/>
</dbReference>
<dbReference type="InterPro" id="IPR050243">
    <property type="entry name" value="PHP_phosphatase"/>
</dbReference>
<sequence>MTNQEIARILYEIGEYLDMQGVAFKPRAYEKAAETIESLQEETTDIYKRGGLKAVEDIPGVGVSIAEKIEELIKTGRLKYYDGLKKKTPVDLSELTAVEGLGPRKIKLLYQKLGVKNLKDLERVAKTGKISKLEGFGVKSEENILKGIEFVKKSGGRFILGFVMPEIRMIENRLRALRGIKRAEAAGSVRRRKETIGDADILVVIESKPPAFAKATAGKVMDYFVSMPEVVRVFAHGETKSAVKLKNGMDVDVRVLPEESYGAALNYFTGSKDHNIALRQLAVKKRYKLSEYGLFDGKKQIAGRTEEEIYRALGLDYIEPEMREMTGELEAAQKHTLPKLIGYKDLKGDLQVQTKWTDGSNSIEEMAEAAMAKGLEYVAITDHTKRLAMTGGLDDKRIQKQWEEIDGLNDKWQMANRKFRVLKSTECDILKDGSLDLSDEILAKLDVVGVSVHSNFNLSKREQTERVKRAMKNPNVDIIFHPTGRLIQRRESYEVDMGELIKTAKETGTVMEIDAFPDRLDLKDQHIRMCVDLGVKMTIDSDAHAVNHFDVLEFGVAQARRGWAKREDIINAWPLEKMLGFLKKW</sequence>
<comment type="cofactor">
    <cofactor evidence="1">
        <name>Mg(2+)</name>
        <dbReference type="ChEBI" id="CHEBI:18420"/>
    </cofactor>
</comment>
<dbReference type="GO" id="GO:0005829">
    <property type="term" value="C:cytosol"/>
    <property type="evidence" value="ECO:0007669"/>
    <property type="project" value="TreeGrafter"/>
</dbReference>
<evidence type="ECO:0000256" key="16">
    <source>
        <dbReference type="ARBA" id="ARBA00035717"/>
    </source>
</evidence>
<keyword evidence="9" id="KW-0548">Nucleotidyltransferase</keyword>
<dbReference type="GO" id="GO:0140078">
    <property type="term" value="F:class I DNA-(apurinic or apyrimidinic site) endonuclease activity"/>
    <property type="evidence" value="ECO:0007669"/>
    <property type="project" value="UniProtKB-EC"/>
</dbReference>
<evidence type="ECO:0000313" key="26">
    <source>
        <dbReference type="Proteomes" id="UP000177942"/>
    </source>
</evidence>
<keyword evidence="6" id="KW-0488">Methylation</keyword>
<dbReference type="Gene3D" id="1.10.150.110">
    <property type="entry name" value="DNA polymerase beta, N-terminal domain-like"/>
    <property type="match status" value="1"/>
</dbReference>
<feature type="domain" description="Polymerase/histidinol phosphatase N-terminal" evidence="23">
    <location>
        <begin position="348"/>
        <end position="431"/>
    </location>
</feature>
<evidence type="ECO:0000256" key="18">
    <source>
        <dbReference type="ARBA" id="ARBA00044632"/>
    </source>
</evidence>
<dbReference type="SUPFAM" id="SSF89550">
    <property type="entry name" value="PHP domain-like"/>
    <property type="match status" value="1"/>
</dbReference>
<evidence type="ECO:0000313" key="25">
    <source>
        <dbReference type="EMBL" id="OGY65761.1"/>
    </source>
</evidence>
<keyword evidence="8" id="KW-0808">Transferase</keyword>
<evidence type="ECO:0000259" key="23">
    <source>
        <dbReference type="SMART" id="SM00481"/>
    </source>
</evidence>
<evidence type="ECO:0000256" key="1">
    <source>
        <dbReference type="ARBA" id="ARBA00001946"/>
    </source>
</evidence>
<dbReference type="SUPFAM" id="SSF81301">
    <property type="entry name" value="Nucleotidyltransferase"/>
    <property type="match status" value="1"/>
</dbReference>
<keyword evidence="12" id="KW-0832">Ubl conjugation</keyword>
<evidence type="ECO:0000256" key="3">
    <source>
        <dbReference type="ARBA" id="ARBA00012417"/>
    </source>
</evidence>
<dbReference type="SUPFAM" id="SSF47802">
    <property type="entry name" value="DNA polymerase beta, N-terminal domain-like"/>
    <property type="match status" value="1"/>
</dbReference>
<comment type="function">
    <text evidence="20">Repair polymerase that plays a key role in base-excision repair. During this process, the damaged base is excised by specific DNA glycosylases, the DNA backbone is nicked at the abasic site by an apurinic/apyrimidic (AP) endonuclease, and POLB removes 5'-deoxyribose-phosphate from the preincised AP site acting as a 5'-deoxyribose-phosphate lyase (5'-dRP lyase); through its DNA polymerase activity, it adds one nucleotide to the 3' end of the arising single-nucleotide gap. Conducts 'gap-filling' DNA synthesis in a stepwise distributive fashion rather than in a processive fashion as for other DNA polymerases. It is also able to cleave sugar-phosphate bonds 3' to an intact AP site, acting as an AP lyase.</text>
</comment>
<evidence type="ECO:0000256" key="20">
    <source>
        <dbReference type="ARBA" id="ARBA00045548"/>
    </source>
</evidence>
<evidence type="ECO:0000256" key="2">
    <source>
        <dbReference type="ARBA" id="ARBA00004496"/>
    </source>
</evidence>
<dbReference type="NCBIfam" id="NF006375">
    <property type="entry name" value="PRK08609.1"/>
    <property type="match status" value="1"/>
</dbReference>
<evidence type="ECO:0000256" key="8">
    <source>
        <dbReference type="ARBA" id="ARBA00022679"/>
    </source>
</evidence>
<dbReference type="InterPro" id="IPR022311">
    <property type="entry name" value="PolX-like"/>
</dbReference>
<evidence type="ECO:0000256" key="5">
    <source>
        <dbReference type="ARBA" id="ARBA00020020"/>
    </source>
</evidence>
<dbReference type="GO" id="GO:0006281">
    <property type="term" value="P:DNA repair"/>
    <property type="evidence" value="ECO:0007669"/>
    <property type="project" value="UniProtKB-KW"/>
</dbReference>
<comment type="catalytic activity">
    <reaction evidence="21">
        <text>DNA(n) + a 2'-deoxyribonucleoside 5'-triphosphate = DNA(n+1) + diphosphate</text>
        <dbReference type="Rhea" id="RHEA:22508"/>
        <dbReference type="Rhea" id="RHEA-COMP:17339"/>
        <dbReference type="Rhea" id="RHEA-COMP:17340"/>
        <dbReference type="ChEBI" id="CHEBI:33019"/>
        <dbReference type="ChEBI" id="CHEBI:61560"/>
        <dbReference type="ChEBI" id="CHEBI:173112"/>
        <dbReference type="EC" id="2.7.7.7"/>
    </reaction>
</comment>
<dbReference type="SMART" id="SM00481">
    <property type="entry name" value="POLIIIAc"/>
    <property type="match status" value="1"/>
</dbReference>
<dbReference type="CDD" id="cd00141">
    <property type="entry name" value="NT_POLXc"/>
    <property type="match status" value="1"/>
</dbReference>